<feature type="compositionally biased region" description="Polar residues" evidence="1">
    <location>
        <begin position="126"/>
        <end position="137"/>
    </location>
</feature>
<keyword evidence="2" id="KW-0812">Transmembrane</keyword>
<feature type="compositionally biased region" description="Low complexity" evidence="1">
    <location>
        <begin position="187"/>
        <end position="216"/>
    </location>
</feature>
<protein>
    <submittedName>
        <fullName evidence="3">Uncharacterized protein</fullName>
    </submittedName>
</protein>
<evidence type="ECO:0000313" key="4">
    <source>
        <dbReference type="Proteomes" id="UP000887458"/>
    </source>
</evidence>
<proteinExistence type="predicted"/>
<keyword evidence="4" id="KW-1185">Reference proteome</keyword>
<evidence type="ECO:0000313" key="3">
    <source>
        <dbReference type="EMBL" id="KAH9424911.1"/>
    </source>
</evidence>
<keyword evidence="2" id="KW-0472">Membrane</keyword>
<name>A0ABQ8JQM5_DERPT</name>
<feature type="compositionally biased region" description="Low complexity" evidence="1">
    <location>
        <begin position="107"/>
        <end position="125"/>
    </location>
</feature>
<keyword evidence="2" id="KW-1133">Transmembrane helix</keyword>
<feature type="compositionally biased region" description="Polar residues" evidence="1">
    <location>
        <begin position="348"/>
        <end position="375"/>
    </location>
</feature>
<comment type="caution">
    <text evidence="3">The sequence shown here is derived from an EMBL/GenBank/DDBJ whole genome shotgun (WGS) entry which is preliminary data.</text>
</comment>
<feature type="region of interest" description="Disordered" evidence="1">
    <location>
        <begin position="280"/>
        <end position="375"/>
    </location>
</feature>
<dbReference type="EMBL" id="NJHN03000024">
    <property type="protein sequence ID" value="KAH9424911.1"/>
    <property type="molecule type" value="Genomic_DNA"/>
</dbReference>
<evidence type="ECO:0000256" key="1">
    <source>
        <dbReference type="SAM" id="MobiDB-lite"/>
    </source>
</evidence>
<accession>A0ABQ8JQM5</accession>
<feature type="compositionally biased region" description="Low complexity" evidence="1">
    <location>
        <begin position="296"/>
        <end position="315"/>
    </location>
</feature>
<evidence type="ECO:0000256" key="2">
    <source>
        <dbReference type="SAM" id="Phobius"/>
    </source>
</evidence>
<reference evidence="3 4" key="1">
    <citation type="journal article" date="2018" name="J. Allergy Clin. Immunol.">
        <title>High-quality assembly of Dermatophagoides pteronyssinus genome and transcriptome reveals a wide range of novel allergens.</title>
        <authorList>
            <person name="Liu X.Y."/>
            <person name="Yang K.Y."/>
            <person name="Wang M.Q."/>
            <person name="Kwok J.S."/>
            <person name="Zeng X."/>
            <person name="Yang Z."/>
            <person name="Xiao X.J."/>
            <person name="Lau C.P."/>
            <person name="Li Y."/>
            <person name="Huang Z.M."/>
            <person name="Ba J.G."/>
            <person name="Yim A.K."/>
            <person name="Ouyang C.Y."/>
            <person name="Ngai S.M."/>
            <person name="Chan T.F."/>
            <person name="Leung E.L."/>
            <person name="Liu L."/>
            <person name="Liu Z.G."/>
            <person name="Tsui S.K."/>
        </authorList>
    </citation>
    <scope>NUCLEOTIDE SEQUENCE [LARGE SCALE GENOMIC DNA]</scope>
    <source>
        <strain evidence="3">Derp</strain>
    </source>
</reference>
<feature type="region of interest" description="Disordered" evidence="1">
    <location>
        <begin position="107"/>
        <end position="216"/>
    </location>
</feature>
<feature type="compositionally biased region" description="Low complexity" evidence="1">
    <location>
        <begin position="150"/>
        <end position="162"/>
    </location>
</feature>
<feature type="transmembrane region" description="Helical" evidence="2">
    <location>
        <begin position="42"/>
        <end position="65"/>
    </location>
</feature>
<organism evidence="3 4">
    <name type="scientific">Dermatophagoides pteronyssinus</name>
    <name type="common">European house dust mite</name>
    <dbReference type="NCBI Taxonomy" id="6956"/>
    <lineage>
        <taxon>Eukaryota</taxon>
        <taxon>Metazoa</taxon>
        <taxon>Ecdysozoa</taxon>
        <taxon>Arthropoda</taxon>
        <taxon>Chelicerata</taxon>
        <taxon>Arachnida</taxon>
        <taxon>Acari</taxon>
        <taxon>Acariformes</taxon>
        <taxon>Sarcoptiformes</taxon>
        <taxon>Astigmata</taxon>
        <taxon>Psoroptidia</taxon>
        <taxon>Analgoidea</taxon>
        <taxon>Pyroglyphidae</taxon>
        <taxon>Dermatophagoidinae</taxon>
        <taxon>Dermatophagoides</taxon>
    </lineage>
</organism>
<reference evidence="3 4" key="2">
    <citation type="journal article" date="2022" name="Mol. Biol. Evol.">
        <title>Comparative Genomics Reveals Insights into the Divergent Evolution of Astigmatic Mites and Household Pest Adaptations.</title>
        <authorList>
            <person name="Xiong Q."/>
            <person name="Wan A.T."/>
            <person name="Liu X."/>
            <person name="Fung C.S."/>
            <person name="Xiao X."/>
            <person name="Malainual N."/>
            <person name="Hou J."/>
            <person name="Wang L."/>
            <person name="Wang M."/>
            <person name="Yang K.Y."/>
            <person name="Cui Y."/>
            <person name="Leung E.L."/>
            <person name="Nong W."/>
            <person name="Shin S.K."/>
            <person name="Au S.W."/>
            <person name="Jeong K.Y."/>
            <person name="Chew F.T."/>
            <person name="Hui J.H."/>
            <person name="Leung T.F."/>
            <person name="Tungtrongchitr A."/>
            <person name="Zhong N."/>
            <person name="Liu Z."/>
            <person name="Tsui S.K."/>
        </authorList>
    </citation>
    <scope>NUCLEOTIDE SEQUENCE [LARGE SCALE GENOMIC DNA]</scope>
    <source>
        <strain evidence="3">Derp</strain>
    </source>
</reference>
<sequence length="375" mass="41210">MGTTGRFGGGGHGLTGPKHILEKSFAHFSRYDTDYSELYKGLAVVIGFFLFLVLLLLIFILISYLRKWYRLKKRPNEAVVGNNNERLNSTNVSITGQLQHQQQLPPHSMNLNHHQQQQQQQQHHQSINLQSLPSSGKPSVLSLHSHKSSISKSGTPTSTTTSGQFNYGLDKDQQTKFYKKHSRVGLSQNSSANSSQPPTPLSSKLSSSSMTKKSSTTLINPNLVTISSTTPLPPTLPITSTTLSMTPSANIELIHDPNIVMTTTGAIDGNCGGGGGINPSSIQHHHHHGHYQEFPPQQQQSSTTIIYQQQPQGQQLPPPSHIVSMMQTTNDHHHHHLNQQQQRKDSHSSMQLSSISGQTDIRPSGRSSLATITLS</sequence>
<gene>
    <name evidence="3" type="ORF">DERP_009133</name>
</gene>
<dbReference type="Proteomes" id="UP000887458">
    <property type="component" value="Unassembled WGS sequence"/>
</dbReference>